<dbReference type="Pfam" id="PF01841">
    <property type="entry name" value="Transglut_core"/>
    <property type="match status" value="1"/>
</dbReference>
<proteinExistence type="predicted"/>
<protein>
    <submittedName>
        <fullName evidence="4">Transglutaminase-like putative cysteine protease</fullName>
    </submittedName>
</protein>
<feature type="transmembrane region" description="Helical" evidence="2">
    <location>
        <begin position="118"/>
        <end position="136"/>
    </location>
</feature>
<dbReference type="Pfam" id="PF11992">
    <property type="entry name" value="TgpA_N"/>
    <property type="match status" value="1"/>
</dbReference>
<feature type="transmembrane region" description="Helical" evidence="2">
    <location>
        <begin position="208"/>
        <end position="231"/>
    </location>
</feature>
<feature type="region of interest" description="Disordered" evidence="1">
    <location>
        <begin position="549"/>
        <end position="592"/>
    </location>
</feature>
<dbReference type="GO" id="GO:0008233">
    <property type="term" value="F:peptidase activity"/>
    <property type="evidence" value="ECO:0007669"/>
    <property type="project" value="UniProtKB-KW"/>
</dbReference>
<dbReference type="EMBL" id="JACHMN010000002">
    <property type="protein sequence ID" value="MBB5869167.1"/>
    <property type="molecule type" value="Genomic_DNA"/>
</dbReference>
<keyword evidence="5" id="KW-1185">Reference proteome</keyword>
<keyword evidence="4" id="KW-0378">Hydrolase</keyword>
<sequence>MVRFLRVVTVPVLLAGMLALAGITLGQVYSGPLLALLVAGAAAGSALIGIATRPLPAWAVAPLSVLGLLGYGSFAIIYSARQSGVVGDFADVALDAVANGVPRLLTAMLPVEAQPDTVAVPVIVTWLAGLAATELGTRSQRMMSALVPPLLLYVSALYLVGPHRSTTIWTGLGFAGLGALALAATGQWQRTAVRDPGGALDTGVRRALRIRAAIAAATGVAVIVALAAIAASPISGGVGKQPADPRAYVTPPQLDTLDENPLSRISGWAVTPDQHLLDTTLNEPARIRLAVLGDYDGITWRVGGLYHPAGRSLPSPPPPPAAVPVEGEETTGIDPGVTTEIEQRITVVELGGKLLPAVGTPRRVDGVRVSLDPTSGTLILPEGLSEGLSYTVTSQRTTPDINVLPTADVPKGPAMARYLSFAPNVPSALENAAQQLASENAGAYQRAAAIEQFLAEHYRLDPKAPSGHAYRNLEFFLFGPAHAGGRRGTSEQFAASFALLARMVGLPSRVVVGFNGAKGSAAVHASDAYAWPEVLFAGIGWVPFDPLPRPDQQVEPLEPQFEPKPEPTKPEPSDVPAPTVQPGSAGPTAPVESTGAAVVTGSVLPVVGAGAGGGLLLLLAGALAIILIGRKALRRRRLDEGSPADRVTGAWLEVTDALRLAGSRPGSSLSAAEIAQHAQEAAAAPLGGKHVRLPAPPLTELASQVNAVTFAAGGSVQVDADAATGRATAFIDELKARRPWWRRLIWAVHPGPLRWQRRRDRETPKPEL</sequence>
<evidence type="ECO:0000313" key="5">
    <source>
        <dbReference type="Proteomes" id="UP000587527"/>
    </source>
</evidence>
<keyword evidence="2" id="KW-0472">Membrane</keyword>
<organism evidence="4 5">
    <name type="scientific">Allocatelliglobosispora scoriae</name>
    <dbReference type="NCBI Taxonomy" id="643052"/>
    <lineage>
        <taxon>Bacteria</taxon>
        <taxon>Bacillati</taxon>
        <taxon>Actinomycetota</taxon>
        <taxon>Actinomycetes</taxon>
        <taxon>Micromonosporales</taxon>
        <taxon>Micromonosporaceae</taxon>
        <taxon>Allocatelliglobosispora</taxon>
    </lineage>
</organism>
<evidence type="ECO:0000259" key="3">
    <source>
        <dbReference type="SMART" id="SM00460"/>
    </source>
</evidence>
<feature type="region of interest" description="Disordered" evidence="1">
    <location>
        <begin position="311"/>
        <end position="334"/>
    </location>
</feature>
<feature type="transmembrane region" description="Helical" evidence="2">
    <location>
        <begin position="143"/>
        <end position="161"/>
    </location>
</feature>
<dbReference type="SUPFAM" id="SSF54001">
    <property type="entry name" value="Cysteine proteinases"/>
    <property type="match status" value="1"/>
</dbReference>
<dbReference type="GO" id="GO:0006508">
    <property type="term" value="P:proteolysis"/>
    <property type="evidence" value="ECO:0007669"/>
    <property type="project" value="UniProtKB-KW"/>
</dbReference>
<reference evidence="4 5" key="1">
    <citation type="submission" date="2020-08" db="EMBL/GenBank/DDBJ databases">
        <title>Sequencing the genomes of 1000 actinobacteria strains.</title>
        <authorList>
            <person name="Klenk H.-P."/>
        </authorList>
    </citation>
    <scope>NUCLEOTIDE SEQUENCE [LARGE SCALE GENOMIC DNA]</scope>
    <source>
        <strain evidence="4 5">DSM 45362</strain>
    </source>
</reference>
<feature type="transmembrane region" description="Helical" evidence="2">
    <location>
        <begin position="57"/>
        <end position="78"/>
    </location>
</feature>
<dbReference type="InterPro" id="IPR021878">
    <property type="entry name" value="TgpA_N"/>
</dbReference>
<feature type="transmembrane region" description="Helical" evidence="2">
    <location>
        <begin position="167"/>
        <end position="188"/>
    </location>
</feature>
<keyword evidence="4" id="KW-0645">Protease</keyword>
<dbReference type="SMART" id="SM00460">
    <property type="entry name" value="TGc"/>
    <property type="match status" value="1"/>
</dbReference>
<dbReference type="PANTHER" id="PTHR42736">
    <property type="entry name" value="PROTEIN-GLUTAMINE GAMMA-GLUTAMYLTRANSFERASE"/>
    <property type="match status" value="1"/>
</dbReference>
<keyword evidence="2" id="KW-0812">Transmembrane</keyword>
<feature type="transmembrane region" description="Helical" evidence="2">
    <location>
        <begin position="603"/>
        <end position="628"/>
    </location>
</feature>
<gene>
    <name evidence="4" type="ORF">F4553_002546</name>
</gene>
<dbReference type="AlphaFoldDB" id="A0A841BJ75"/>
<name>A0A841BJ75_9ACTN</name>
<accession>A0A841BJ75</accession>
<dbReference type="InterPro" id="IPR052901">
    <property type="entry name" value="Bact_TGase-like"/>
</dbReference>
<feature type="compositionally biased region" description="Basic and acidic residues" evidence="1">
    <location>
        <begin position="561"/>
        <end position="572"/>
    </location>
</feature>
<dbReference type="InterPro" id="IPR038765">
    <property type="entry name" value="Papain-like_cys_pep_sf"/>
</dbReference>
<evidence type="ECO:0000313" key="4">
    <source>
        <dbReference type="EMBL" id="MBB5869167.1"/>
    </source>
</evidence>
<evidence type="ECO:0000256" key="1">
    <source>
        <dbReference type="SAM" id="MobiDB-lite"/>
    </source>
</evidence>
<comment type="caution">
    <text evidence="4">The sequence shown here is derived from an EMBL/GenBank/DDBJ whole genome shotgun (WGS) entry which is preliminary data.</text>
</comment>
<keyword evidence="2" id="KW-1133">Transmembrane helix</keyword>
<dbReference type="PANTHER" id="PTHR42736:SF1">
    <property type="entry name" value="PROTEIN-GLUTAMINE GAMMA-GLUTAMYLTRANSFERASE"/>
    <property type="match status" value="1"/>
</dbReference>
<evidence type="ECO:0000256" key="2">
    <source>
        <dbReference type="SAM" id="Phobius"/>
    </source>
</evidence>
<dbReference type="Gene3D" id="3.10.620.30">
    <property type="match status" value="1"/>
</dbReference>
<feature type="domain" description="Transglutaminase-like" evidence="3">
    <location>
        <begin position="482"/>
        <end position="548"/>
    </location>
</feature>
<dbReference type="InterPro" id="IPR002931">
    <property type="entry name" value="Transglutaminase-like"/>
</dbReference>
<dbReference type="Proteomes" id="UP000587527">
    <property type="component" value="Unassembled WGS sequence"/>
</dbReference>
<feature type="transmembrane region" description="Helical" evidence="2">
    <location>
        <begin position="31"/>
        <end position="50"/>
    </location>
</feature>